<dbReference type="EMBL" id="MU393488">
    <property type="protein sequence ID" value="KAI4864342.1"/>
    <property type="molecule type" value="Genomic_DNA"/>
</dbReference>
<proteinExistence type="predicted"/>
<dbReference type="Proteomes" id="UP001497700">
    <property type="component" value="Unassembled WGS sequence"/>
</dbReference>
<name>A0ACB9YYP9_9PEZI</name>
<protein>
    <submittedName>
        <fullName evidence="1">Uncharacterized protein</fullName>
    </submittedName>
</protein>
<evidence type="ECO:0000313" key="2">
    <source>
        <dbReference type="Proteomes" id="UP001497700"/>
    </source>
</evidence>
<organism evidence="1 2">
    <name type="scientific">Hypoxylon rubiginosum</name>
    <dbReference type="NCBI Taxonomy" id="110542"/>
    <lineage>
        <taxon>Eukaryota</taxon>
        <taxon>Fungi</taxon>
        <taxon>Dikarya</taxon>
        <taxon>Ascomycota</taxon>
        <taxon>Pezizomycotina</taxon>
        <taxon>Sordariomycetes</taxon>
        <taxon>Xylariomycetidae</taxon>
        <taxon>Xylariales</taxon>
        <taxon>Hypoxylaceae</taxon>
        <taxon>Hypoxylon</taxon>
    </lineage>
</organism>
<keyword evidence="2" id="KW-1185">Reference proteome</keyword>
<accession>A0ACB9YYP9</accession>
<sequence>MPPTFSKLDVPDLSGKVYIVTGTTSGIGKELARILYSKSVYMAAQEEGDTIKQIKEAEPASTGTLKFLAAEKKLHVLFNNAGYMAADDRNMEETVQGCEKQLGVNCLGPFLSTKLLTLTLLATVRVVFVSSFAAEMYHEKRVGIDLDNLDYHNPKPSIHRYSLSKVVLGVPVNSRILRSNLFSQQFFRLQVALVYHPAVKGVTDMTGYAFPFGRFRPICEDLRVARSEAEGDVDLTRRFWEWSEKKVEEFV</sequence>
<reference evidence="1 2" key="1">
    <citation type="journal article" date="2022" name="New Phytol.">
        <title>Ecological generalism drives hyperdiversity of secondary metabolite gene clusters in xylarialean endophytes.</title>
        <authorList>
            <person name="Franco M.E.E."/>
            <person name="Wisecaver J.H."/>
            <person name="Arnold A.E."/>
            <person name="Ju Y.M."/>
            <person name="Slot J.C."/>
            <person name="Ahrendt S."/>
            <person name="Moore L.P."/>
            <person name="Eastman K.E."/>
            <person name="Scott K."/>
            <person name="Konkel Z."/>
            <person name="Mondo S.J."/>
            <person name="Kuo A."/>
            <person name="Hayes R.D."/>
            <person name="Haridas S."/>
            <person name="Andreopoulos B."/>
            <person name="Riley R."/>
            <person name="LaButti K."/>
            <person name="Pangilinan J."/>
            <person name="Lipzen A."/>
            <person name="Amirebrahimi M."/>
            <person name="Yan J."/>
            <person name="Adam C."/>
            <person name="Keymanesh K."/>
            <person name="Ng V."/>
            <person name="Louie K."/>
            <person name="Northen T."/>
            <person name="Drula E."/>
            <person name="Henrissat B."/>
            <person name="Hsieh H.M."/>
            <person name="Youens-Clark K."/>
            <person name="Lutzoni F."/>
            <person name="Miadlikowska J."/>
            <person name="Eastwood D.C."/>
            <person name="Hamelin R.C."/>
            <person name="Grigoriev I.V."/>
            <person name="U'Ren J.M."/>
        </authorList>
    </citation>
    <scope>NUCLEOTIDE SEQUENCE [LARGE SCALE GENOMIC DNA]</scope>
    <source>
        <strain evidence="1 2">CBS 119005</strain>
    </source>
</reference>
<gene>
    <name evidence="1" type="ORF">F4820DRAFT_458945</name>
</gene>
<comment type="caution">
    <text evidence="1">The sequence shown here is derived from an EMBL/GenBank/DDBJ whole genome shotgun (WGS) entry which is preliminary data.</text>
</comment>
<evidence type="ECO:0000313" key="1">
    <source>
        <dbReference type="EMBL" id="KAI4864342.1"/>
    </source>
</evidence>